<evidence type="ECO:0000256" key="6">
    <source>
        <dbReference type="ARBA" id="ARBA00023027"/>
    </source>
</evidence>
<evidence type="ECO:0000256" key="3">
    <source>
        <dbReference type="ARBA" id="ARBA00022723"/>
    </source>
</evidence>
<dbReference type="RefSeq" id="WP_034138533.1">
    <property type="nucleotide sequence ID" value="NZ_BAAAEG010000001.1"/>
</dbReference>
<dbReference type="SMART" id="SM00829">
    <property type="entry name" value="PKS_ER"/>
    <property type="match status" value="1"/>
</dbReference>
<dbReference type="Gene3D" id="3.40.50.720">
    <property type="entry name" value="NAD(P)-binding Rossmann-like Domain"/>
    <property type="match status" value="1"/>
</dbReference>
<evidence type="ECO:0000256" key="2">
    <source>
        <dbReference type="ARBA" id="ARBA00008072"/>
    </source>
</evidence>
<dbReference type="GO" id="GO:0046872">
    <property type="term" value="F:metal ion binding"/>
    <property type="evidence" value="ECO:0007669"/>
    <property type="project" value="UniProtKB-KW"/>
</dbReference>
<dbReference type="EMBL" id="LT629801">
    <property type="protein sequence ID" value="SDV00526.1"/>
    <property type="molecule type" value="Genomic_DNA"/>
</dbReference>
<dbReference type="InterPro" id="IPR011032">
    <property type="entry name" value="GroES-like_sf"/>
</dbReference>
<dbReference type="FunFam" id="3.40.50.720:FF:000039">
    <property type="entry name" value="Alcohol dehydrogenase AdhP"/>
    <property type="match status" value="1"/>
</dbReference>
<comment type="similarity">
    <text evidence="2">Belongs to the zinc-containing alcohol dehydrogenase family.</text>
</comment>
<dbReference type="GO" id="GO:0004022">
    <property type="term" value="F:alcohol dehydrogenase (NAD+) activity"/>
    <property type="evidence" value="ECO:0007669"/>
    <property type="project" value="TreeGrafter"/>
</dbReference>
<dbReference type="InterPro" id="IPR013149">
    <property type="entry name" value="ADH-like_C"/>
</dbReference>
<dbReference type="PANTHER" id="PTHR42940:SF7">
    <property type="entry name" value="ALCOHOL DEHYDROGENASE-LIKE N-TERMINAL DOMAIN-CONTAINING PROTEIN"/>
    <property type="match status" value="1"/>
</dbReference>
<feature type="domain" description="Enoyl reductase (ER)" evidence="7">
    <location>
        <begin position="14"/>
        <end position="336"/>
    </location>
</feature>
<evidence type="ECO:0000256" key="4">
    <source>
        <dbReference type="ARBA" id="ARBA00022833"/>
    </source>
</evidence>
<dbReference type="GO" id="GO:0005737">
    <property type="term" value="C:cytoplasm"/>
    <property type="evidence" value="ECO:0007669"/>
    <property type="project" value="TreeGrafter"/>
</dbReference>
<sequence>MKNTYQAMQVTRPGVLEMVDRPIPTPCTGEVLIEVEACGICGADISDIEGADPALQPPRVPGHEVVGRIKALGAHTSSIWKIGQRVGVGRLGGHCNECPQCRQGNFQLCPNQHFVGATCDGGYAELMIARSSGLVSIPDELDAVEAAPLLCAGIATFNALKKCGANAGDTVAILGIGGLGHMALQYARRMGFRVIAVGRGQDIADDALALGAHLYIDTNNEDAAATLNSLGGAQAIVSTVGHPDAVSAVMGGLAPQGRLILLGAHKSPLPVSSGQLVVGERSVWGSLTGTPYENERTLDFSVLTDVRPRIEVMPLEQANEAFQKLKSGEAKFRIVLTVAGESEAQNGLP</sequence>
<keyword evidence="6" id="KW-0520">NAD</keyword>
<organism evidence="8 9">
    <name type="scientific">Pseudomonas rhodesiae</name>
    <dbReference type="NCBI Taxonomy" id="76760"/>
    <lineage>
        <taxon>Bacteria</taxon>
        <taxon>Pseudomonadati</taxon>
        <taxon>Pseudomonadota</taxon>
        <taxon>Gammaproteobacteria</taxon>
        <taxon>Pseudomonadales</taxon>
        <taxon>Pseudomonadaceae</taxon>
        <taxon>Pseudomonas</taxon>
    </lineage>
</organism>
<dbReference type="Pfam" id="PF08240">
    <property type="entry name" value="ADH_N"/>
    <property type="match status" value="1"/>
</dbReference>
<keyword evidence="9" id="KW-1185">Reference proteome</keyword>
<evidence type="ECO:0000259" key="7">
    <source>
        <dbReference type="SMART" id="SM00829"/>
    </source>
</evidence>
<gene>
    <name evidence="8" type="ORF">SAMN04490209_1740</name>
</gene>
<dbReference type="Proteomes" id="UP000182085">
    <property type="component" value="Chromosome I"/>
</dbReference>
<dbReference type="SUPFAM" id="SSF50129">
    <property type="entry name" value="GroES-like"/>
    <property type="match status" value="1"/>
</dbReference>
<evidence type="ECO:0000256" key="5">
    <source>
        <dbReference type="ARBA" id="ARBA00023002"/>
    </source>
</evidence>
<comment type="cofactor">
    <cofactor evidence="1">
        <name>Zn(2+)</name>
        <dbReference type="ChEBI" id="CHEBI:29105"/>
    </cofactor>
</comment>
<evidence type="ECO:0000313" key="9">
    <source>
        <dbReference type="Proteomes" id="UP000182085"/>
    </source>
</evidence>
<protein>
    <submittedName>
        <fullName evidence="8">Alcohol dehydrogenase</fullName>
    </submittedName>
</protein>
<dbReference type="AlphaFoldDB" id="A0AAE8KYQ4"/>
<accession>A0AAE8KYQ4</accession>
<dbReference type="InterPro" id="IPR013154">
    <property type="entry name" value="ADH-like_N"/>
</dbReference>
<dbReference type="Gene3D" id="3.90.180.10">
    <property type="entry name" value="Medium-chain alcohol dehydrogenases, catalytic domain"/>
    <property type="match status" value="1"/>
</dbReference>
<dbReference type="CDD" id="cd08296">
    <property type="entry name" value="CAD_like"/>
    <property type="match status" value="1"/>
</dbReference>
<keyword evidence="3" id="KW-0479">Metal-binding</keyword>
<keyword evidence="5" id="KW-0560">Oxidoreductase</keyword>
<keyword evidence="4" id="KW-0862">Zinc</keyword>
<dbReference type="InterPro" id="IPR020843">
    <property type="entry name" value="ER"/>
</dbReference>
<evidence type="ECO:0000256" key="1">
    <source>
        <dbReference type="ARBA" id="ARBA00001947"/>
    </source>
</evidence>
<reference evidence="8 9" key="1">
    <citation type="submission" date="2016-10" db="EMBL/GenBank/DDBJ databases">
        <authorList>
            <person name="Varghese N."/>
            <person name="Submissions S."/>
        </authorList>
    </citation>
    <scope>NUCLEOTIDE SEQUENCE [LARGE SCALE GENOMIC DNA]</scope>
    <source>
        <strain evidence="8 9">BS2777</strain>
    </source>
</reference>
<name>A0AAE8KYQ4_9PSED</name>
<evidence type="ECO:0000313" key="8">
    <source>
        <dbReference type="EMBL" id="SDV00526.1"/>
    </source>
</evidence>
<dbReference type="Pfam" id="PF00107">
    <property type="entry name" value="ADH_zinc_N"/>
    <property type="match status" value="1"/>
</dbReference>
<dbReference type="PANTHER" id="PTHR42940">
    <property type="entry name" value="ALCOHOL DEHYDROGENASE 1-RELATED"/>
    <property type="match status" value="1"/>
</dbReference>
<proteinExistence type="inferred from homology"/>
<dbReference type="SUPFAM" id="SSF51735">
    <property type="entry name" value="NAD(P)-binding Rossmann-fold domains"/>
    <property type="match status" value="1"/>
</dbReference>
<dbReference type="InterPro" id="IPR036291">
    <property type="entry name" value="NAD(P)-bd_dom_sf"/>
</dbReference>